<keyword evidence="5" id="KW-1185">Reference proteome</keyword>
<feature type="transmembrane region" description="Helical" evidence="3">
    <location>
        <begin position="18"/>
        <end position="36"/>
    </location>
</feature>
<name>A0A9K3M6K0_9STRA</name>
<dbReference type="Pfam" id="PF03842">
    <property type="entry name" value="Silic_transp"/>
    <property type="match status" value="1"/>
</dbReference>
<feature type="coiled-coil region" evidence="1">
    <location>
        <begin position="495"/>
        <end position="533"/>
    </location>
</feature>
<feature type="transmembrane region" description="Helical" evidence="3">
    <location>
        <begin position="140"/>
        <end position="160"/>
    </location>
</feature>
<comment type="caution">
    <text evidence="4">The sequence shown here is derived from an EMBL/GenBank/DDBJ whole genome shotgun (WGS) entry which is preliminary data.</text>
</comment>
<evidence type="ECO:0000256" key="1">
    <source>
        <dbReference type="SAM" id="Coils"/>
    </source>
</evidence>
<keyword evidence="1" id="KW-0175">Coiled coil</keyword>
<accession>A0A9K3M6K0</accession>
<feature type="transmembrane region" description="Helical" evidence="3">
    <location>
        <begin position="42"/>
        <end position="62"/>
    </location>
</feature>
<evidence type="ECO:0000313" key="5">
    <source>
        <dbReference type="Proteomes" id="UP000693970"/>
    </source>
</evidence>
<keyword evidence="3" id="KW-0472">Membrane</keyword>
<evidence type="ECO:0000313" key="4">
    <source>
        <dbReference type="EMBL" id="KAG7375049.1"/>
    </source>
</evidence>
<evidence type="ECO:0000256" key="2">
    <source>
        <dbReference type="SAM" id="MobiDB-lite"/>
    </source>
</evidence>
<reference evidence="4" key="2">
    <citation type="submission" date="2021-04" db="EMBL/GenBank/DDBJ databases">
        <authorList>
            <person name="Podell S."/>
        </authorList>
    </citation>
    <scope>NUCLEOTIDE SEQUENCE</scope>
    <source>
        <strain evidence="4">Hildebrandi</strain>
    </source>
</reference>
<dbReference type="Proteomes" id="UP000693970">
    <property type="component" value="Unassembled WGS sequence"/>
</dbReference>
<dbReference type="InterPro" id="IPR004693">
    <property type="entry name" value="Silicon_transpt"/>
</dbReference>
<gene>
    <name evidence="4" type="ORF">IV203_014144</name>
</gene>
<dbReference type="OrthoDB" id="35980at2759"/>
<protein>
    <submittedName>
        <fullName evidence="4">Silicon transporter</fullName>
    </submittedName>
</protein>
<feature type="region of interest" description="Disordered" evidence="2">
    <location>
        <begin position="535"/>
        <end position="554"/>
    </location>
</feature>
<feature type="transmembrane region" description="Helical" evidence="3">
    <location>
        <begin position="228"/>
        <end position="254"/>
    </location>
</feature>
<dbReference type="AlphaFoldDB" id="A0A9K3M6K0"/>
<keyword evidence="3" id="KW-0812">Transmembrane</keyword>
<sequence>MIVPASVKQSPGMAFRNVYSTLLLIFCTIIVIAVIIDGNTKLASVMHPSITVIILFVGLIWLSMVEGGQASLVGLPPVQMKLYEDSHPSTHRIMKVVNRGDNLDRYLMGRQFLVLALVFVENLCGDPLDKSLQVLGMPIIINKIFLNTGLALFFMTAMLGKISAQVIASRCMLDYVNNLFALFTFQVSRLIEASGLLHCCYLAQIFFSWAAGQPLETKEAKRSWIGQILFWGRVLMSLAILGMSFAVTLSALFHGQTTMWDGVPDGVAVVLFFVFMMIVGMLEGMQIAFFAVARMTEEERSRSFWAKRTCDVLFEGDGRNLPGFMVGRQMCVTLCFFIIARVTTIELPEGDENIFGVTDGIQALFNTGLLGALITTIVASITWQLVASAFPMAFLSTPITFFFMRFCLFLEWTGLCQGSWVVATIQRKFFGFKRDEVYIGTAEERAALRIQASKDAGENANTGKSDALDEDGEYNVRPGHLYPGVPTLPPDFGHRTHTLEDIQELEEELTQHMLEVENRLKDLQAEKDQLLEMKRIRSAMSQQSQPQTDEEMEA</sequence>
<feature type="transmembrane region" description="Helical" evidence="3">
    <location>
        <begin position="266"/>
        <end position="293"/>
    </location>
</feature>
<dbReference type="GO" id="GO:0015708">
    <property type="term" value="P:silicic acid import across plasma membrane"/>
    <property type="evidence" value="ECO:0007669"/>
    <property type="project" value="InterPro"/>
</dbReference>
<evidence type="ECO:0000256" key="3">
    <source>
        <dbReference type="SAM" id="Phobius"/>
    </source>
</evidence>
<proteinExistence type="predicted"/>
<reference evidence="4" key="1">
    <citation type="journal article" date="2021" name="Sci. Rep.">
        <title>Diploid genomic architecture of Nitzschia inconspicua, an elite biomass production diatom.</title>
        <authorList>
            <person name="Oliver A."/>
            <person name="Podell S."/>
            <person name="Pinowska A."/>
            <person name="Traller J.C."/>
            <person name="Smith S.R."/>
            <person name="McClure R."/>
            <person name="Beliaev A."/>
            <person name="Bohutskyi P."/>
            <person name="Hill E.A."/>
            <person name="Rabines A."/>
            <person name="Zheng H."/>
            <person name="Allen L.Z."/>
            <person name="Kuo A."/>
            <person name="Grigoriev I.V."/>
            <person name="Allen A.E."/>
            <person name="Hazlebeck D."/>
            <person name="Allen E.E."/>
        </authorList>
    </citation>
    <scope>NUCLEOTIDE SEQUENCE</scope>
    <source>
        <strain evidence="4">Hildebrandi</strain>
    </source>
</reference>
<dbReference type="EMBL" id="JAGRRH010000001">
    <property type="protein sequence ID" value="KAG7375049.1"/>
    <property type="molecule type" value="Genomic_DNA"/>
</dbReference>
<feature type="transmembrane region" description="Helical" evidence="3">
    <location>
        <begin position="363"/>
        <end position="383"/>
    </location>
</feature>
<organism evidence="4 5">
    <name type="scientific">Nitzschia inconspicua</name>
    <dbReference type="NCBI Taxonomy" id="303405"/>
    <lineage>
        <taxon>Eukaryota</taxon>
        <taxon>Sar</taxon>
        <taxon>Stramenopiles</taxon>
        <taxon>Ochrophyta</taxon>
        <taxon>Bacillariophyta</taxon>
        <taxon>Bacillariophyceae</taxon>
        <taxon>Bacillariophycidae</taxon>
        <taxon>Bacillariales</taxon>
        <taxon>Bacillariaceae</taxon>
        <taxon>Nitzschia</taxon>
    </lineage>
</organism>
<keyword evidence="3" id="KW-1133">Transmembrane helix</keyword>